<sequence>MVPEQTSVKSQPPGKTHASVVAPTRSRLDRVGILLVVLSAIGFGTLGIFGKLAYTQNFTVLNSLVWRCGGGAAVLWIGLFISQTGQPKRRGGSRQSAIAAFSLGAIVYTTQAILFFGALTYMSAGVTALMFYTYPAFVAIAHWIVTRQPMPRWHLGALALTLIGCIWTVDWQQTAVHPLGIALGLAAGCTYAIYLMLSARLLKTAPPVATAAYMLSGATAVIGSLAISQQEFGWPTNWTQGGIVAGLAIVATALPIVMLFNGLKRLDVVPAAILSTLEPIAAVLLGLVWLGESLWWGQLIGGAFILTAALLLQLKPHH</sequence>
<accession>A0A928Z4J9</accession>
<feature type="transmembrane region" description="Helical" evidence="3">
    <location>
        <begin position="208"/>
        <end position="227"/>
    </location>
</feature>
<dbReference type="PANTHER" id="PTHR22911">
    <property type="entry name" value="ACYL-MALONYL CONDENSING ENZYME-RELATED"/>
    <property type="match status" value="1"/>
</dbReference>
<dbReference type="InterPro" id="IPR000620">
    <property type="entry name" value="EamA_dom"/>
</dbReference>
<feature type="transmembrane region" description="Helical" evidence="3">
    <location>
        <begin position="268"/>
        <end position="289"/>
    </location>
</feature>
<keyword evidence="3" id="KW-0812">Transmembrane</keyword>
<feature type="region of interest" description="Disordered" evidence="2">
    <location>
        <begin position="1"/>
        <end position="21"/>
    </location>
</feature>
<protein>
    <submittedName>
        <fullName evidence="5">EamA family transporter</fullName>
    </submittedName>
</protein>
<dbReference type="SUPFAM" id="SSF103481">
    <property type="entry name" value="Multidrug resistance efflux transporter EmrE"/>
    <property type="match status" value="2"/>
</dbReference>
<feature type="transmembrane region" description="Helical" evidence="3">
    <location>
        <begin position="124"/>
        <end position="145"/>
    </location>
</feature>
<dbReference type="AlphaFoldDB" id="A0A928Z4J9"/>
<dbReference type="Pfam" id="PF00892">
    <property type="entry name" value="EamA"/>
    <property type="match status" value="2"/>
</dbReference>
<evidence type="ECO:0000256" key="3">
    <source>
        <dbReference type="SAM" id="Phobius"/>
    </source>
</evidence>
<keyword evidence="3" id="KW-0472">Membrane</keyword>
<feature type="transmembrane region" description="Helical" evidence="3">
    <location>
        <begin position="152"/>
        <end position="169"/>
    </location>
</feature>
<keyword evidence="6" id="KW-1185">Reference proteome</keyword>
<feature type="transmembrane region" description="Helical" evidence="3">
    <location>
        <begin position="175"/>
        <end position="196"/>
    </location>
</feature>
<feature type="transmembrane region" description="Helical" evidence="3">
    <location>
        <begin position="64"/>
        <end position="85"/>
    </location>
</feature>
<dbReference type="PANTHER" id="PTHR22911:SF79">
    <property type="entry name" value="MOBA-LIKE NTP TRANSFERASE DOMAIN-CONTAINING PROTEIN"/>
    <property type="match status" value="1"/>
</dbReference>
<feature type="domain" description="EamA" evidence="4">
    <location>
        <begin position="31"/>
        <end position="168"/>
    </location>
</feature>
<evidence type="ECO:0000259" key="4">
    <source>
        <dbReference type="Pfam" id="PF00892"/>
    </source>
</evidence>
<dbReference type="RefSeq" id="WP_264326676.1">
    <property type="nucleotide sequence ID" value="NZ_JADEXQ010000078.1"/>
</dbReference>
<comment type="caution">
    <text evidence="5">The sequence shown here is derived from an EMBL/GenBank/DDBJ whole genome shotgun (WGS) entry which is preliminary data.</text>
</comment>
<feature type="transmembrane region" description="Helical" evidence="3">
    <location>
        <begin position="31"/>
        <end position="52"/>
    </location>
</feature>
<dbReference type="EMBL" id="JADEXQ010000078">
    <property type="protein sequence ID" value="MBE9031849.1"/>
    <property type="molecule type" value="Genomic_DNA"/>
</dbReference>
<comment type="similarity">
    <text evidence="1">Belongs to the EamA transporter family.</text>
</comment>
<name>A0A928Z4J9_9CYAN</name>
<dbReference type="Proteomes" id="UP000625316">
    <property type="component" value="Unassembled WGS sequence"/>
</dbReference>
<dbReference type="InterPro" id="IPR037185">
    <property type="entry name" value="EmrE-like"/>
</dbReference>
<organism evidence="5 6">
    <name type="scientific">Romeriopsis navalis LEGE 11480</name>
    <dbReference type="NCBI Taxonomy" id="2777977"/>
    <lineage>
        <taxon>Bacteria</taxon>
        <taxon>Bacillati</taxon>
        <taxon>Cyanobacteriota</taxon>
        <taxon>Cyanophyceae</taxon>
        <taxon>Leptolyngbyales</taxon>
        <taxon>Leptolyngbyaceae</taxon>
        <taxon>Romeriopsis</taxon>
        <taxon>Romeriopsis navalis</taxon>
    </lineage>
</organism>
<feature type="transmembrane region" description="Helical" evidence="3">
    <location>
        <begin position="97"/>
        <end position="118"/>
    </location>
</feature>
<evidence type="ECO:0000313" key="5">
    <source>
        <dbReference type="EMBL" id="MBE9031849.1"/>
    </source>
</evidence>
<feature type="domain" description="EamA" evidence="4">
    <location>
        <begin position="179"/>
        <end position="312"/>
    </location>
</feature>
<evidence type="ECO:0000256" key="2">
    <source>
        <dbReference type="SAM" id="MobiDB-lite"/>
    </source>
</evidence>
<dbReference type="GO" id="GO:0016020">
    <property type="term" value="C:membrane"/>
    <property type="evidence" value="ECO:0007669"/>
    <property type="project" value="InterPro"/>
</dbReference>
<proteinExistence type="inferred from homology"/>
<feature type="transmembrane region" description="Helical" evidence="3">
    <location>
        <begin position="239"/>
        <end position="261"/>
    </location>
</feature>
<evidence type="ECO:0000256" key="1">
    <source>
        <dbReference type="ARBA" id="ARBA00007362"/>
    </source>
</evidence>
<evidence type="ECO:0000313" key="6">
    <source>
        <dbReference type="Proteomes" id="UP000625316"/>
    </source>
</evidence>
<feature type="transmembrane region" description="Helical" evidence="3">
    <location>
        <begin position="295"/>
        <end position="314"/>
    </location>
</feature>
<feature type="compositionally biased region" description="Polar residues" evidence="2">
    <location>
        <begin position="1"/>
        <end position="10"/>
    </location>
</feature>
<reference evidence="5" key="1">
    <citation type="submission" date="2020-10" db="EMBL/GenBank/DDBJ databases">
        <authorList>
            <person name="Castelo-Branco R."/>
            <person name="Eusebio N."/>
            <person name="Adriana R."/>
            <person name="Vieira A."/>
            <person name="Brugerolle De Fraissinette N."/>
            <person name="Rezende De Castro R."/>
            <person name="Schneider M.P."/>
            <person name="Vasconcelos V."/>
            <person name="Leao P.N."/>
        </authorList>
    </citation>
    <scope>NUCLEOTIDE SEQUENCE</scope>
    <source>
        <strain evidence="5">LEGE 11480</strain>
    </source>
</reference>
<keyword evidence="3" id="KW-1133">Transmembrane helix</keyword>
<gene>
    <name evidence="5" type="ORF">IQ266_19120</name>
</gene>